<gene>
    <name evidence="1" type="ORF">E2562_033646</name>
</gene>
<dbReference type="AlphaFoldDB" id="A0A6G1CAH0"/>
<organism evidence="1 2">
    <name type="scientific">Oryza meyeriana var. granulata</name>
    <dbReference type="NCBI Taxonomy" id="110450"/>
    <lineage>
        <taxon>Eukaryota</taxon>
        <taxon>Viridiplantae</taxon>
        <taxon>Streptophyta</taxon>
        <taxon>Embryophyta</taxon>
        <taxon>Tracheophyta</taxon>
        <taxon>Spermatophyta</taxon>
        <taxon>Magnoliopsida</taxon>
        <taxon>Liliopsida</taxon>
        <taxon>Poales</taxon>
        <taxon>Poaceae</taxon>
        <taxon>BOP clade</taxon>
        <taxon>Oryzoideae</taxon>
        <taxon>Oryzeae</taxon>
        <taxon>Oryzinae</taxon>
        <taxon>Oryza</taxon>
        <taxon>Oryza meyeriana</taxon>
    </lineage>
</organism>
<dbReference type="EMBL" id="SPHZ02000010">
    <property type="protein sequence ID" value="KAF0897096.1"/>
    <property type="molecule type" value="Genomic_DNA"/>
</dbReference>
<name>A0A6G1CAH0_9ORYZ</name>
<reference evidence="1 2" key="1">
    <citation type="submission" date="2019-11" db="EMBL/GenBank/DDBJ databases">
        <title>Whole genome sequence of Oryza granulata.</title>
        <authorList>
            <person name="Li W."/>
        </authorList>
    </citation>
    <scope>NUCLEOTIDE SEQUENCE [LARGE SCALE GENOMIC DNA]</scope>
    <source>
        <strain evidence="2">cv. Menghai</strain>
        <tissue evidence="1">Leaf</tissue>
    </source>
</reference>
<dbReference type="Proteomes" id="UP000479710">
    <property type="component" value="Unassembled WGS sequence"/>
</dbReference>
<sequence length="70" mass="8507">MDTQGRYDEHLCKMMSCLRYLEAPLYHARKFEFGDRDEWEASVRIQSRTAAEPEYRYHSRYHRDSMESAV</sequence>
<proteinExistence type="predicted"/>
<evidence type="ECO:0000313" key="1">
    <source>
        <dbReference type="EMBL" id="KAF0897096.1"/>
    </source>
</evidence>
<keyword evidence="2" id="KW-1185">Reference proteome</keyword>
<accession>A0A6G1CAH0</accession>
<protein>
    <submittedName>
        <fullName evidence="1">Uncharacterized protein</fullName>
    </submittedName>
</protein>
<evidence type="ECO:0000313" key="2">
    <source>
        <dbReference type="Proteomes" id="UP000479710"/>
    </source>
</evidence>
<comment type="caution">
    <text evidence="1">The sequence shown here is derived from an EMBL/GenBank/DDBJ whole genome shotgun (WGS) entry which is preliminary data.</text>
</comment>